<dbReference type="InterPro" id="IPR017871">
    <property type="entry name" value="ABC_transporter-like_CS"/>
</dbReference>
<dbReference type="InterPro" id="IPR003439">
    <property type="entry name" value="ABC_transporter-like_ATP-bd"/>
</dbReference>
<protein>
    <submittedName>
        <fullName evidence="6">ABC phosphonate transporter, ATPase subunit/LysR type substrate-binding domain protein</fullName>
    </submittedName>
</protein>
<accession>A0A059KJL0</accession>
<name>A0A059KJL0_9BURK</name>
<keyword evidence="7" id="KW-1185">Reference proteome</keyword>
<keyword evidence="1" id="KW-0813">Transport</keyword>
<dbReference type="GO" id="GO:0005524">
    <property type="term" value="F:ATP binding"/>
    <property type="evidence" value="ECO:0007669"/>
    <property type="project" value="UniProtKB-KW"/>
</dbReference>
<dbReference type="AlphaFoldDB" id="A0A059KJL0"/>
<dbReference type="PROSITE" id="PS00211">
    <property type="entry name" value="ABC_TRANSPORTER_1"/>
    <property type="match status" value="1"/>
</dbReference>
<proteinExistence type="predicted"/>
<dbReference type="InterPro" id="IPR027417">
    <property type="entry name" value="P-loop_NTPase"/>
</dbReference>
<dbReference type="eggNOG" id="COG3638">
    <property type="taxonomic scope" value="Bacteria"/>
</dbReference>
<feature type="domain" description="ABC transporter" evidence="5">
    <location>
        <begin position="5"/>
        <end position="248"/>
    </location>
</feature>
<evidence type="ECO:0000259" key="5">
    <source>
        <dbReference type="PROSITE" id="PS50893"/>
    </source>
</evidence>
<dbReference type="RefSeq" id="WP_037483892.1">
    <property type="nucleotide sequence ID" value="NZ_AZRA01000089.1"/>
</dbReference>
<dbReference type="Proteomes" id="UP000026714">
    <property type="component" value="Unassembled WGS sequence"/>
</dbReference>
<organism evidence="6 7">
    <name type="scientific">Sphaerotilus natans subsp. natans DSM 6575</name>
    <dbReference type="NCBI Taxonomy" id="1286631"/>
    <lineage>
        <taxon>Bacteria</taxon>
        <taxon>Pseudomonadati</taxon>
        <taxon>Pseudomonadota</taxon>
        <taxon>Betaproteobacteria</taxon>
        <taxon>Burkholderiales</taxon>
        <taxon>Sphaerotilaceae</taxon>
        <taxon>Sphaerotilus</taxon>
    </lineage>
</organism>
<dbReference type="Pfam" id="PF00005">
    <property type="entry name" value="ABC_tran"/>
    <property type="match status" value="1"/>
</dbReference>
<evidence type="ECO:0000256" key="1">
    <source>
        <dbReference type="ARBA" id="ARBA00022448"/>
    </source>
</evidence>
<comment type="caution">
    <text evidence="6">The sequence shown here is derived from an EMBL/GenBank/DDBJ whole genome shotgun (WGS) entry which is preliminary data.</text>
</comment>
<dbReference type="STRING" id="34103.SAMN05421778_1175"/>
<keyword evidence="2" id="KW-0472">Membrane</keyword>
<dbReference type="EMBL" id="AZRA01000089">
    <property type="protein sequence ID" value="KDB51303.1"/>
    <property type="molecule type" value="Genomic_DNA"/>
</dbReference>
<sequence>MARELRLHGVGRRWGEREVLSSIDLTLRAGERVALIGPSGAGKSTLLRLMAGALRPSQGRVEVDGRDLARLPWRALQAHRARCRIVEQQNLLVPQSSVHDNIVAGLLSHWPAWRTLLAALWPLERERVAALLQAVDLAGLQWAPAGTLSGGQMQRVALARALVSGPRLLLADEPTASLDPRTARQITRLIVDQARGGDMALVFCTHWFDIVRSDCTRVIGLREGRILFDAPPAEVGEDRLAQLYAGSDERL</sequence>
<evidence type="ECO:0000313" key="7">
    <source>
        <dbReference type="Proteomes" id="UP000026714"/>
    </source>
</evidence>
<gene>
    <name evidence="6" type="ORF">X805_31160</name>
</gene>
<dbReference type="Gene3D" id="3.40.50.300">
    <property type="entry name" value="P-loop containing nucleotide triphosphate hydrolases"/>
    <property type="match status" value="1"/>
</dbReference>
<dbReference type="PROSITE" id="PS50893">
    <property type="entry name" value="ABC_TRANSPORTER_2"/>
    <property type="match status" value="1"/>
</dbReference>
<reference evidence="6 7" key="1">
    <citation type="journal article" date="2014" name="FEMS Microbiol. Ecol.">
        <title>Sphaerotilus natans encrusted with nanoball-shaped Fe(III) oxide minerals formed by nitrate-reducing mixotrophic Fe(II) oxidation.</title>
        <authorList>
            <person name="Park S."/>
            <person name="Kim D.H."/>
            <person name="Lee J.H."/>
            <person name="Hur H.G."/>
        </authorList>
    </citation>
    <scope>NUCLEOTIDE SEQUENCE [LARGE SCALE GENOMIC DNA]</scope>
    <source>
        <strain evidence="6 7">DSM 6575</strain>
    </source>
</reference>
<keyword evidence="4" id="KW-0067">ATP-binding</keyword>
<evidence type="ECO:0000256" key="2">
    <source>
        <dbReference type="ARBA" id="ARBA00022475"/>
    </source>
</evidence>
<keyword evidence="2" id="KW-1003">Cell membrane</keyword>
<evidence type="ECO:0000256" key="4">
    <source>
        <dbReference type="ARBA" id="ARBA00022840"/>
    </source>
</evidence>
<dbReference type="PANTHER" id="PTHR43023">
    <property type="entry name" value="PROTEIN TRIGALACTOSYLDIACYLGLYCEROL 3, CHLOROPLASTIC"/>
    <property type="match status" value="1"/>
</dbReference>
<dbReference type="SMART" id="SM00382">
    <property type="entry name" value="AAA"/>
    <property type="match status" value="1"/>
</dbReference>
<evidence type="ECO:0000313" key="6">
    <source>
        <dbReference type="EMBL" id="KDB51303.1"/>
    </source>
</evidence>
<dbReference type="SUPFAM" id="SSF52540">
    <property type="entry name" value="P-loop containing nucleoside triphosphate hydrolases"/>
    <property type="match status" value="1"/>
</dbReference>
<dbReference type="PANTHER" id="PTHR43023:SF3">
    <property type="entry name" value="PROTEIN TRIGALACTOSYLDIACYLGLYCEROL 3, CHLOROPLASTIC"/>
    <property type="match status" value="1"/>
</dbReference>
<dbReference type="GO" id="GO:0016887">
    <property type="term" value="F:ATP hydrolysis activity"/>
    <property type="evidence" value="ECO:0007669"/>
    <property type="project" value="InterPro"/>
</dbReference>
<dbReference type="InterPro" id="IPR003593">
    <property type="entry name" value="AAA+_ATPase"/>
</dbReference>
<evidence type="ECO:0000256" key="3">
    <source>
        <dbReference type="ARBA" id="ARBA00022741"/>
    </source>
</evidence>
<keyword evidence="3" id="KW-0547">Nucleotide-binding</keyword>